<evidence type="ECO:0000313" key="1">
    <source>
        <dbReference type="EMBL" id="GAA0617601.1"/>
    </source>
</evidence>
<name>A0ABP3RUB0_9ACTN</name>
<protein>
    <submittedName>
        <fullName evidence="1">Uncharacterized protein</fullName>
    </submittedName>
</protein>
<proteinExistence type="predicted"/>
<sequence>MSDGIRWLADLDDWDVPVVFAQGVGPAELARRLSVRPDAAATPLRPMTGRQAYEVASSAARTDPMGDEGGVVRVGECGGWSFALEYGDSTALDRLRGVSRGGAEAISLHPFIERAPAMFHWTKDGQGVCSFEIGGERTRQGPCPDLLVPDLIRGGVLADGDEYAQPDGQPMAERHRRTLGILERRFGLTLSRGYLESVLLPAFAVRGAPDDCVLDEPQDAAAIRAWAEAQGYSPWEGRPPADIREAYEIAHRL</sequence>
<keyword evidence="2" id="KW-1185">Reference proteome</keyword>
<dbReference type="InterPro" id="IPR045592">
    <property type="entry name" value="DUF6461"/>
</dbReference>
<dbReference type="Pfam" id="PF20062">
    <property type="entry name" value="DUF6461"/>
    <property type="match status" value="1"/>
</dbReference>
<evidence type="ECO:0000313" key="2">
    <source>
        <dbReference type="Proteomes" id="UP001500668"/>
    </source>
</evidence>
<dbReference type="RefSeq" id="WP_344077819.1">
    <property type="nucleotide sequence ID" value="NZ_BAAACA010000038.1"/>
</dbReference>
<gene>
    <name evidence="1" type="ORF">GCM10010394_54780</name>
</gene>
<accession>A0ABP3RUB0</accession>
<reference evidence="2" key="1">
    <citation type="journal article" date="2019" name="Int. J. Syst. Evol. Microbiol.">
        <title>The Global Catalogue of Microorganisms (GCM) 10K type strain sequencing project: providing services to taxonomists for standard genome sequencing and annotation.</title>
        <authorList>
            <consortium name="The Broad Institute Genomics Platform"/>
            <consortium name="The Broad Institute Genome Sequencing Center for Infectious Disease"/>
            <person name="Wu L."/>
            <person name="Ma J."/>
        </authorList>
    </citation>
    <scope>NUCLEOTIDE SEQUENCE [LARGE SCALE GENOMIC DNA]</scope>
    <source>
        <strain evidence="2">JCM 5067</strain>
    </source>
</reference>
<comment type="caution">
    <text evidence="1">The sequence shown here is derived from an EMBL/GenBank/DDBJ whole genome shotgun (WGS) entry which is preliminary data.</text>
</comment>
<dbReference type="EMBL" id="BAAACA010000038">
    <property type="protein sequence ID" value="GAA0617601.1"/>
    <property type="molecule type" value="Genomic_DNA"/>
</dbReference>
<organism evidence="1 2">
    <name type="scientific">Streptomyces crystallinus</name>
    <dbReference type="NCBI Taxonomy" id="68191"/>
    <lineage>
        <taxon>Bacteria</taxon>
        <taxon>Bacillati</taxon>
        <taxon>Actinomycetota</taxon>
        <taxon>Actinomycetes</taxon>
        <taxon>Kitasatosporales</taxon>
        <taxon>Streptomycetaceae</taxon>
        <taxon>Streptomyces</taxon>
    </lineage>
</organism>
<dbReference type="Proteomes" id="UP001500668">
    <property type="component" value="Unassembled WGS sequence"/>
</dbReference>